<evidence type="ECO:0000256" key="2">
    <source>
        <dbReference type="ARBA" id="ARBA00022475"/>
    </source>
</evidence>
<dbReference type="SMART" id="SM00304">
    <property type="entry name" value="HAMP"/>
    <property type="match status" value="1"/>
</dbReference>
<evidence type="ECO:0000256" key="4">
    <source>
        <dbReference type="ARBA" id="ARBA00023224"/>
    </source>
</evidence>
<keyword evidence="2" id="KW-1003">Cell membrane</keyword>
<evidence type="ECO:0000313" key="11">
    <source>
        <dbReference type="Proteomes" id="UP001203665"/>
    </source>
</evidence>
<evidence type="ECO:0000313" key="10">
    <source>
        <dbReference type="EMBL" id="MCM2676037.1"/>
    </source>
</evidence>
<dbReference type="CDD" id="cd06225">
    <property type="entry name" value="HAMP"/>
    <property type="match status" value="1"/>
</dbReference>
<dbReference type="PROSITE" id="PS50885">
    <property type="entry name" value="HAMP"/>
    <property type="match status" value="1"/>
</dbReference>
<dbReference type="RefSeq" id="WP_251607609.1">
    <property type="nucleotide sequence ID" value="NZ_JAMQJY010000001.1"/>
</dbReference>
<feature type="domain" description="HAMP" evidence="9">
    <location>
        <begin position="201"/>
        <end position="254"/>
    </location>
</feature>
<dbReference type="Pfam" id="PF00672">
    <property type="entry name" value="HAMP"/>
    <property type="match status" value="1"/>
</dbReference>
<feature type="transmembrane region" description="Helical" evidence="7">
    <location>
        <begin position="177"/>
        <end position="197"/>
    </location>
</feature>
<keyword evidence="4 6" id="KW-0807">Transducer</keyword>
<feature type="domain" description="Methyl-accepting transducer" evidence="8">
    <location>
        <begin position="273"/>
        <end position="509"/>
    </location>
</feature>
<dbReference type="EMBL" id="JAMQJY010000001">
    <property type="protein sequence ID" value="MCM2676037.1"/>
    <property type="molecule type" value="Genomic_DNA"/>
</dbReference>
<sequence length="560" mass="61642">MKSVRGKLLLIFTAIVTLFIAFTSYSIWNTYQTNQHIEEIRLSQLPLLSAKEQMAFNVAERLALSRGYLLFDDEKYLERFKAISADSKELEDTVLLHSYEEKLIEAIDQAKEWEDVLTFQVFGLMTDGEYELAARIMDERSTPIANEIMETFHTLAADEREKINESIEVVVASGERLQMISIVIASTVLLIILWIFFRISAMISNPLTLLAKEANLIADGDLRGEPLRSNSADEISVVTHSFNQMRHALKKLIGSTASMAKDVSTTADKLSSSSLSTEDSAHEMTASLQALTAMAELNSKLTTRSLTQTKGVAESVVTINEAAATATAAAGQMDNQAKSGQKLIQQAMNQTATIEETVLHAAQTMERLDKRTDEIGQILSVLTEVSDQTGLLALNASIEAARAGKHGYGFAVVATEVQKLSEQSKSSASKIEKLITSIQEETKKAVVEIETGRTEVEEGTMLMNQVVDSFDQIIATVRKVYTQMEGVSASTDSISSDIKELHTQIGSVNNASLEHVKQAEVATRLTEEQLRIIREMKNAANLLAAHSRGLEKGLIKFQLT</sequence>
<comment type="similarity">
    <text evidence="5">Belongs to the methyl-accepting chemotaxis (MCP) protein family.</text>
</comment>
<evidence type="ECO:0000256" key="7">
    <source>
        <dbReference type="SAM" id="Phobius"/>
    </source>
</evidence>
<dbReference type="InterPro" id="IPR004089">
    <property type="entry name" value="MCPsignal_dom"/>
</dbReference>
<comment type="subcellular location">
    <subcellularLocation>
        <location evidence="1">Cell membrane</location>
    </subcellularLocation>
</comment>
<dbReference type="Pfam" id="PF00015">
    <property type="entry name" value="MCPsignal"/>
    <property type="match status" value="1"/>
</dbReference>
<dbReference type="Gene3D" id="6.10.340.10">
    <property type="match status" value="1"/>
</dbReference>
<dbReference type="SMART" id="SM00283">
    <property type="entry name" value="MA"/>
    <property type="match status" value="1"/>
</dbReference>
<dbReference type="Gene3D" id="1.10.287.950">
    <property type="entry name" value="Methyl-accepting chemotaxis protein"/>
    <property type="match status" value="1"/>
</dbReference>
<keyword evidence="7" id="KW-1133">Transmembrane helix</keyword>
<keyword evidence="3 7" id="KW-0472">Membrane</keyword>
<gene>
    <name evidence="10" type="ORF">NDM98_11380</name>
</gene>
<comment type="caution">
    <text evidence="10">The sequence shown here is derived from an EMBL/GenBank/DDBJ whole genome shotgun (WGS) entry which is preliminary data.</text>
</comment>
<dbReference type="InterPro" id="IPR003660">
    <property type="entry name" value="HAMP_dom"/>
</dbReference>
<protein>
    <submittedName>
        <fullName evidence="10">Methyl-accepting chemotaxis protein</fullName>
    </submittedName>
</protein>
<dbReference type="SUPFAM" id="SSF58104">
    <property type="entry name" value="Methyl-accepting chemotaxis protein (MCP) signaling domain"/>
    <property type="match status" value="1"/>
</dbReference>
<keyword evidence="11" id="KW-1185">Reference proteome</keyword>
<dbReference type="PROSITE" id="PS50111">
    <property type="entry name" value="CHEMOTAXIS_TRANSDUC_2"/>
    <property type="match status" value="1"/>
</dbReference>
<dbReference type="PANTHER" id="PTHR32089:SF112">
    <property type="entry name" value="LYSOZYME-LIKE PROTEIN-RELATED"/>
    <property type="match status" value="1"/>
</dbReference>
<name>A0ABT0XJF2_9BACI</name>
<accession>A0ABT0XJF2</accession>
<proteinExistence type="inferred from homology"/>
<evidence type="ECO:0000256" key="1">
    <source>
        <dbReference type="ARBA" id="ARBA00004236"/>
    </source>
</evidence>
<organism evidence="10 11">
    <name type="scientific">Alkalicoccobacillus plakortidis</name>
    <dbReference type="NCBI Taxonomy" id="444060"/>
    <lineage>
        <taxon>Bacteria</taxon>
        <taxon>Bacillati</taxon>
        <taxon>Bacillota</taxon>
        <taxon>Bacilli</taxon>
        <taxon>Bacillales</taxon>
        <taxon>Bacillaceae</taxon>
        <taxon>Alkalicoccobacillus</taxon>
    </lineage>
</organism>
<reference evidence="10" key="1">
    <citation type="submission" date="2022-06" db="EMBL/GenBank/DDBJ databases">
        <title>Alkalicoccobacillus porphyridii sp. nov., isolated from a marine red alga, Porphyridium purpureum and reclassification of Shouchella plakortidis and Shouchella gibsonii as Alkalicoccobacillus plakortidis comb. nov. and Alkalicoccobacillus gibsonii comb. nov.</title>
        <authorList>
            <person name="Kim K.H."/>
            <person name="Lee J.K."/>
            <person name="Han D.M."/>
            <person name="Baek J.H."/>
            <person name="Jeon C.O."/>
        </authorList>
    </citation>
    <scope>NUCLEOTIDE SEQUENCE</scope>
    <source>
        <strain evidence="10">DSM 19153</strain>
    </source>
</reference>
<evidence type="ECO:0000256" key="3">
    <source>
        <dbReference type="ARBA" id="ARBA00023136"/>
    </source>
</evidence>
<evidence type="ECO:0000256" key="6">
    <source>
        <dbReference type="PROSITE-ProRule" id="PRU00284"/>
    </source>
</evidence>
<evidence type="ECO:0000256" key="5">
    <source>
        <dbReference type="ARBA" id="ARBA00029447"/>
    </source>
</evidence>
<evidence type="ECO:0000259" key="8">
    <source>
        <dbReference type="PROSITE" id="PS50111"/>
    </source>
</evidence>
<evidence type="ECO:0000259" key="9">
    <source>
        <dbReference type="PROSITE" id="PS50885"/>
    </source>
</evidence>
<keyword evidence="7" id="KW-0812">Transmembrane</keyword>
<dbReference type="PANTHER" id="PTHR32089">
    <property type="entry name" value="METHYL-ACCEPTING CHEMOTAXIS PROTEIN MCPB"/>
    <property type="match status" value="1"/>
</dbReference>
<dbReference type="Proteomes" id="UP001203665">
    <property type="component" value="Unassembled WGS sequence"/>
</dbReference>